<evidence type="ECO:0000313" key="2">
    <source>
        <dbReference type="Proteomes" id="UP000507470"/>
    </source>
</evidence>
<proteinExistence type="predicted"/>
<sequence>MNSKELHKLKDLKDFIERHGKSSHYGFQLKKCGNCPYCVLNPIRLDDAEFNKLHFLPDPIPDETGQHYKPFDQLYGMMTNDKHRPSFANVQGIEAEADKINRDVLKSGKSRDVILCSECFKPRCVYSNTKMTREQDGILLRIKEDDNYTCGDAFPEDSGLFVRESLSCNSEVEINYFGAAMRHFVPPCCIYCGKTEDLLDDEDDYIQNLYTMFSVVRPLCKTCRTSGKEAKTWGEKFFAKRS</sequence>
<dbReference type="AlphaFoldDB" id="A0A6J8AFT9"/>
<dbReference type="OrthoDB" id="5946626at2759"/>
<dbReference type="EMBL" id="CACVKT020001249">
    <property type="protein sequence ID" value="CAC5366418.1"/>
    <property type="molecule type" value="Genomic_DNA"/>
</dbReference>
<accession>A0A6J8AFT9</accession>
<gene>
    <name evidence="1" type="ORF">MCOR_6729</name>
</gene>
<dbReference type="Proteomes" id="UP000507470">
    <property type="component" value="Unassembled WGS sequence"/>
</dbReference>
<evidence type="ECO:0000313" key="1">
    <source>
        <dbReference type="EMBL" id="CAC5366418.1"/>
    </source>
</evidence>
<name>A0A6J8AFT9_MYTCO</name>
<protein>
    <submittedName>
        <fullName evidence="1">Uncharacterized protein</fullName>
    </submittedName>
</protein>
<organism evidence="1 2">
    <name type="scientific">Mytilus coruscus</name>
    <name type="common">Sea mussel</name>
    <dbReference type="NCBI Taxonomy" id="42192"/>
    <lineage>
        <taxon>Eukaryota</taxon>
        <taxon>Metazoa</taxon>
        <taxon>Spiralia</taxon>
        <taxon>Lophotrochozoa</taxon>
        <taxon>Mollusca</taxon>
        <taxon>Bivalvia</taxon>
        <taxon>Autobranchia</taxon>
        <taxon>Pteriomorphia</taxon>
        <taxon>Mytilida</taxon>
        <taxon>Mytiloidea</taxon>
        <taxon>Mytilidae</taxon>
        <taxon>Mytilinae</taxon>
        <taxon>Mytilus</taxon>
    </lineage>
</organism>
<reference evidence="1 2" key="1">
    <citation type="submission" date="2020-06" db="EMBL/GenBank/DDBJ databases">
        <authorList>
            <person name="Li R."/>
            <person name="Bekaert M."/>
        </authorList>
    </citation>
    <scope>NUCLEOTIDE SEQUENCE [LARGE SCALE GENOMIC DNA]</scope>
    <source>
        <strain evidence="2">wild</strain>
    </source>
</reference>
<keyword evidence="2" id="KW-1185">Reference proteome</keyword>